<dbReference type="Proteomes" id="UP000504603">
    <property type="component" value="Unplaced"/>
</dbReference>
<evidence type="ECO:0000313" key="1">
    <source>
        <dbReference type="Proteomes" id="UP000504603"/>
    </source>
</evidence>
<keyword evidence="1" id="KW-1185">Reference proteome</keyword>
<organism evidence="1 2">
    <name type="scientific">Momordica charantia</name>
    <name type="common">Bitter gourd</name>
    <name type="synonym">Balsam pear</name>
    <dbReference type="NCBI Taxonomy" id="3673"/>
    <lineage>
        <taxon>Eukaryota</taxon>
        <taxon>Viridiplantae</taxon>
        <taxon>Streptophyta</taxon>
        <taxon>Embryophyta</taxon>
        <taxon>Tracheophyta</taxon>
        <taxon>Spermatophyta</taxon>
        <taxon>Magnoliopsida</taxon>
        <taxon>eudicotyledons</taxon>
        <taxon>Gunneridae</taxon>
        <taxon>Pentapetalae</taxon>
        <taxon>rosids</taxon>
        <taxon>fabids</taxon>
        <taxon>Cucurbitales</taxon>
        <taxon>Cucurbitaceae</taxon>
        <taxon>Momordiceae</taxon>
        <taxon>Momordica</taxon>
    </lineage>
</organism>
<dbReference type="OrthoDB" id="1920930at2759"/>
<dbReference type="GeneID" id="111024145"/>
<sequence>MVDCTLVKVVSGIPVRMHAHTDGIYFQCKCLIQTYLYFSTSTSIIALLAAEKFNSENYTQWKTNLNTILVVDDLRFILTEECPQAPTPNAARASRDAYDRWIKANDKANVYILTSISDVLSKKHESMVTAREIMDSLQDIFRQLSIQARHDALKFI</sequence>
<gene>
    <name evidence="2" type="primary">LOC111024145</name>
</gene>
<dbReference type="RefSeq" id="XP_022157449.1">
    <property type="nucleotide sequence ID" value="XM_022301757.1"/>
</dbReference>
<dbReference type="KEGG" id="mcha:111024145"/>
<name>A0A6J1DWI4_MOMCH</name>
<proteinExistence type="predicted"/>
<reference evidence="2" key="1">
    <citation type="submission" date="2025-08" db="UniProtKB">
        <authorList>
            <consortium name="RefSeq"/>
        </authorList>
    </citation>
    <scope>IDENTIFICATION</scope>
    <source>
        <strain evidence="2">OHB3-1</strain>
    </source>
</reference>
<accession>A0A6J1DWI4</accession>
<dbReference type="AlphaFoldDB" id="A0A6J1DWI4"/>
<protein>
    <submittedName>
        <fullName evidence="2">Uncharacterized protein LOC111024145</fullName>
    </submittedName>
</protein>
<evidence type="ECO:0000313" key="2">
    <source>
        <dbReference type="RefSeq" id="XP_022157449.1"/>
    </source>
</evidence>